<dbReference type="STRING" id="9402.L5K5B2"/>
<keyword evidence="3" id="KW-1185">Reference proteome</keyword>
<evidence type="ECO:0000313" key="3">
    <source>
        <dbReference type="Proteomes" id="UP000010552"/>
    </source>
</evidence>
<accession>L5K5B2</accession>
<dbReference type="SUPFAM" id="SSF48452">
    <property type="entry name" value="TPR-like"/>
    <property type="match status" value="2"/>
</dbReference>
<dbReference type="InterPro" id="IPR019734">
    <property type="entry name" value="TPR_rpt"/>
</dbReference>
<dbReference type="EMBL" id="KB031030">
    <property type="protein sequence ID" value="ELK06542.1"/>
    <property type="molecule type" value="Genomic_DNA"/>
</dbReference>
<feature type="region of interest" description="Disordered" evidence="1">
    <location>
        <begin position="41"/>
        <end position="69"/>
    </location>
</feature>
<dbReference type="InParanoid" id="L5K5B2"/>
<dbReference type="FunCoup" id="L5K5B2">
    <property type="interactions" value="338"/>
</dbReference>
<dbReference type="InterPro" id="IPR042772">
    <property type="entry name" value="SH3TC1/SH3TC2"/>
</dbReference>
<reference evidence="3" key="1">
    <citation type="journal article" date="2013" name="Science">
        <title>Comparative analysis of bat genomes provides insight into the evolution of flight and immunity.</title>
        <authorList>
            <person name="Zhang G."/>
            <person name="Cowled C."/>
            <person name="Shi Z."/>
            <person name="Huang Z."/>
            <person name="Bishop-Lilly K.A."/>
            <person name="Fang X."/>
            <person name="Wynne J.W."/>
            <person name="Xiong Z."/>
            <person name="Baker M.L."/>
            <person name="Zhao W."/>
            <person name="Tachedjian M."/>
            <person name="Zhu Y."/>
            <person name="Zhou P."/>
            <person name="Jiang X."/>
            <person name="Ng J."/>
            <person name="Yang L."/>
            <person name="Wu L."/>
            <person name="Xiao J."/>
            <person name="Feng Y."/>
            <person name="Chen Y."/>
            <person name="Sun X."/>
            <person name="Zhang Y."/>
            <person name="Marsh G.A."/>
            <person name="Crameri G."/>
            <person name="Broder C.C."/>
            <person name="Frey K.G."/>
            <person name="Wang L.F."/>
            <person name="Wang J."/>
        </authorList>
    </citation>
    <scope>NUCLEOTIDE SEQUENCE [LARGE SCALE GENOMIC DNA]</scope>
</reference>
<dbReference type="Pfam" id="PF13181">
    <property type="entry name" value="TPR_8"/>
    <property type="match status" value="1"/>
</dbReference>
<name>L5K5B2_PTEAL</name>
<evidence type="ECO:0000256" key="1">
    <source>
        <dbReference type="SAM" id="MobiDB-lite"/>
    </source>
</evidence>
<dbReference type="AlphaFoldDB" id="L5K5B2"/>
<dbReference type="PANTHER" id="PTHR22647">
    <property type="entry name" value="SH3 DOMAIN AND TETRATRICOPEPTIDE REPEATS CONTAINING PROTEIN"/>
    <property type="match status" value="1"/>
</dbReference>
<organism evidence="2 3">
    <name type="scientific">Pteropus alecto</name>
    <name type="common">Black flying fox</name>
    <dbReference type="NCBI Taxonomy" id="9402"/>
    <lineage>
        <taxon>Eukaryota</taxon>
        <taxon>Metazoa</taxon>
        <taxon>Chordata</taxon>
        <taxon>Craniata</taxon>
        <taxon>Vertebrata</taxon>
        <taxon>Euteleostomi</taxon>
        <taxon>Mammalia</taxon>
        <taxon>Eutheria</taxon>
        <taxon>Laurasiatheria</taxon>
        <taxon>Chiroptera</taxon>
        <taxon>Yinpterochiroptera</taxon>
        <taxon>Pteropodoidea</taxon>
        <taxon>Pteropodidae</taxon>
        <taxon>Pteropodinae</taxon>
        <taxon>Pteropus</taxon>
    </lineage>
</organism>
<gene>
    <name evidence="2" type="ORF">PAL_GLEAN10022837</name>
</gene>
<sequence length="818" mass="89656">MPPPGLHPEPRETLQKVKNVLEQCKSCHGCPEEPGSWGLCTVSSGASSPDAEGPPFCPDAEDDQADPETPGSLLRLLDTPGYRACFRGLYDLAMPGLRATFGGFADEEELAGRLAQARGVAKKTGLPMALARLCFLLGRLCVRKLKLSQARVYFEEALGALGGRFGDRFLVVALYTNLATVHLKQKNREKGGQLVPKACALLLGTPGHVCGTEAESQLLRHALRRAVCGRSPQAEARACFLLARHHVRLKQPEEALPFLERLLLLHRALGSPDASWPADCYLLLADGYSRACLPQLALSCAKSPVALDVLQAVLDAAVASADQEGVIANMMAITLRRTGRTRQAAESYYRALRVARGLDQPRNQAVVLANFGALCLQAGASGLARHYLLEAVKLFAKLPGGECGRDFTRVLLQLGHLSTRRALAQQGQCYYEWAFLVAVETDDLETRRGVEEAAIRQGTLDPTDFAAVHDGGSFLSSPDPGQLRAVQQLCHFYSTVRPSEAQCVIYHEFQLSLARRVADKALEGQLLETISRLYLSLGTERAYRSALDYTKRSLGIFIDLQEKEKEAHAWLQAGKIYYILQQDELVDMYIQVAQNAALYTGDPNLGLQLFEAAGDIFFNGTWERKKAVSFYRDRALPLAVTTGNQEAELRLCNKLAALLAELETPQDSLEFAHVALALSITLGDRLNERVAYHRLAALHHRLGHGELAEHFYLKALSLCNSPLEFDEETLYYVKVYLALGDIIFYDLKVGGGRGAGGWDLRPDLEAWVQILLQHQRSPGALGLAVRSRPGQQTLWAPTRAGPCPSELRASGGGRHVHG</sequence>
<dbReference type="Gene3D" id="1.25.40.10">
    <property type="entry name" value="Tetratricopeptide repeat domain"/>
    <property type="match status" value="3"/>
</dbReference>
<protein>
    <submittedName>
        <fullName evidence="2">SH3 domain and tetratricopeptide repeat-containing protein 1</fullName>
    </submittedName>
</protein>
<feature type="region of interest" description="Disordered" evidence="1">
    <location>
        <begin position="797"/>
        <end position="818"/>
    </location>
</feature>
<dbReference type="Proteomes" id="UP000010552">
    <property type="component" value="Unassembled WGS sequence"/>
</dbReference>
<dbReference type="PANTHER" id="PTHR22647:SF3">
    <property type="entry name" value="SH3 DOMAIN AND TETRATRICOPEPTIDE REPEAT-CONTAINING PROTEIN 1"/>
    <property type="match status" value="1"/>
</dbReference>
<evidence type="ECO:0000313" key="2">
    <source>
        <dbReference type="EMBL" id="ELK06542.1"/>
    </source>
</evidence>
<dbReference type="eggNOG" id="ENOG502QUY4">
    <property type="taxonomic scope" value="Eukaryota"/>
</dbReference>
<proteinExistence type="predicted"/>
<dbReference type="SMART" id="SM00028">
    <property type="entry name" value="TPR"/>
    <property type="match status" value="5"/>
</dbReference>
<dbReference type="InterPro" id="IPR011990">
    <property type="entry name" value="TPR-like_helical_dom_sf"/>
</dbReference>